<organism evidence="2 3">
    <name type="scientific">Phenylobacterium koreense</name>
    <dbReference type="NCBI Taxonomy" id="266125"/>
    <lineage>
        <taxon>Bacteria</taxon>
        <taxon>Pseudomonadati</taxon>
        <taxon>Pseudomonadota</taxon>
        <taxon>Alphaproteobacteria</taxon>
        <taxon>Caulobacterales</taxon>
        <taxon>Caulobacteraceae</taxon>
        <taxon>Phenylobacterium</taxon>
    </lineage>
</organism>
<accession>A0ABV2EJQ8</accession>
<keyword evidence="3" id="KW-1185">Reference proteome</keyword>
<evidence type="ECO:0000313" key="3">
    <source>
        <dbReference type="Proteomes" id="UP001549110"/>
    </source>
</evidence>
<dbReference type="Proteomes" id="UP001549110">
    <property type="component" value="Unassembled WGS sequence"/>
</dbReference>
<sequence length="94" mass="10764">MTPPEWLQGVDSARLPAERPTPAPMLEAQLAQAIEERTDWQVFGVSQTDRLEIANGRMREAIGVIERCEKRDAAAVKRIEAPWWRRPFLPRPDS</sequence>
<evidence type="ECO:0000313" key="2">
    <source>
        <dbReference type="EMBL" id="MET3527281.1"/>
    </source>
</evidence>
<evidence type="ECO:0000256" key="1">
    <source>
        <dbReference type="SAM" id="MobiDB-lite"/>
    </source>
</evidence>
<gene>
    <name evidence="2" type="ORF">ABID41_002399</name>
</gene>
<proteinExistence type="predicted"/>
<reference evidence="2 3" key="1">
    <citation type="submission" date="2024-06" db="EMBL/GenBank/DDBJ databases">
        <title>Genomic Encyclopedia of Type Strains, Phase IV (KMG-IV): sequencing the most valuable type-strain genomes for metagenomic binning, comparative biology and taxonomic classification.</title>
        <authorList>
            <person name="Goeker M."/>
        </authorList>
    </citation>
    <scope>NUCLEOTIDE SEQUENCE [LARGE SCALE GENOMIC DNA]</scope>
    <source>
        <strain evidence="2 3">DSM 17809</strain>
    </source>
</reference>
<comment type="caution">
    <text evidence="2">The sequence shown here is derived from an EMBL/GenBank/DDBJ whole genome shotgun (WGS) entry which is preliminary data.</text>
</comment>
<dbReference type="RefSeq" id="WP_354297776.1">
    <property type="nucleotide sequence ID" value="NZ_JBEPLU010000002.1"/>
</dbReference>
<protein>
    <submittedName>
        <fullName evidence="2">Uncharacterized protein</fullName>
    </submittedName>
</protein>
<feature type="region of interest" description="Disordered" evidence="1">
    <location>
        <begin position="1"/>
        <end position="21"/>
    </location>
</feature>
<name>A0ABV2EJQ8_9CAUL</name>
<dbReference type="EMBL" id="JBEPLU010000002">
    <property type="protein sequence ID" value="MET3527281.1"/>
    <property type="molecule type" value="Genomic_DNA"/>
</dbReference>